<dbReference type="EMBL" id="BTRK01000004">
    <property type="protein sequence ID" value="GMR47372.1"/>
    <property type="molecule type" value="Genomic_DNA"/>
</dbReference>
<keyword evidence="3" id="KW-0675">Receptor</keyword>
<evidence type="ECO:0000313" key="6">
    <source>
        <dbReference type="Proteomes" id="UP001328107"/>
    </source>
</evidence>
<dbReference type="InterPro" id="IPR035500">
    <property type="entry name" value="NHR-like_dom_sf"/>
</dbReference>
<evidence type="ECO:0000259" key="4">
    <source>
        <dbReference type="PROSITE" id="PS51843"/>
    </source>
</evidence>
<keyword evidence="6" id="KW-1185">Reference proteome</keyword>
<reference evidence="6" key="1">
    <citation type="submission" date="2022-10" db="EMBL/GenBank/DDBJ databases">
        <title>Genome assembly of Pristionchus species.</title>
        <authorList>
            <person name="Yoshida K."/>
            <person name="Sommer R.J."/>
        </authorList>
    </citation>
    <scope>NUCLEOTIDE SEQUENCE [LARGE SCALE GENOMIC DNA]</scope>
    <source>
        <strain evidence="6">RS5460</strain>
    </source>
</reference>
<gene>
    <name evidence="5" type="ORF">PMAYCL1PPCAC_17566</name>
</gene>
<dbReference type="SUPFAM" id="SSF48508">
    <property type="entry name" value="Nuclear receptor ligand-binding domain"/>
    <property type="match status" value="1"/>
</dbReference>
<proteinExistence type="predicted"/>
<name>A0AAN5CMX9_9BILA</name>
<dbReference type="SMART" id="SM00430">
    <property type="entry name" value="HOLI"/>
    <property type="match status" value="1"/>
</dbReference>
<organism evidence="5 6">
    <name type="scientific">Pristionchus mayeri</name>
    <dbReference type="NCBI Taxonomy" id="1317129"/>
    <lineage>
        <taxon>Eukaryota</taxon>
        <taxon>Metazoa</taxon>
        <taxon>Ecdysozoa</taxon>
        <taxon>Nematoda</taxon>
        <taxon>Chromadorea</taxon>
        <taxon>Rhabditida</taxon>
        <taxon>Rhabditina</taxon>
        <taxon>Diplogasteromorpha</taxon>
        <taxon>Diplogasteroidea</taxon>
        <taxon>Neodiplogasteridae</taxon>
        <taxon>Pristionchus</taxon>
    </lineage>
</organism>
<keyword evidence="1" id="KW-0805">Transcription regulation</keyword>
<evidence type="ECO:0000256" key="3">
    <source>
        <dbReference type="ARBA" id="ARBA00023170"/>
    </source>
</evidence>
<feature type="domain" description="NR LBD" evidence="4">
    <location>
        <begin position="1"/>
        <end position="224"/>
    </location>
</feature>
<dbReference type="PANTHER" id="PTHR24083">
    <property type="entry name" value="NUCLEAR HORMONE RECEPTOR"/>
    <property type="match status" value="1"/>
</dbReference>
<evidence type="ECO:0000256" key="2">
    <source>
        <dbReference type="ARBA" id="ARBA00023163"/>
    </source>
</evidence>
<evidence type="ECO:0000313" key="5">
    <source>
        <dbReference type="EMBL" id="GMR47372.1"/>
    </source>
</evidence>
<comment type="caution">
    <text evidence="5">The sequence shown here is derived from an EMBL/GenBank/DDBJ whole genome shotgun (WGS) entry which is preliminary data.</text>
</comment>
<feature type="non-terminal residue" evidence="5">
    <location>
        <position position="224"/>
    </location>
</feature>
<protein>
    <recommendedName>
        <fullName evidence="4">NR LBD domain-containing protein</fullName>
    </recommendedName>
</protein>
<keyword evidence="2" id="KW-0804">Transcription</keyword>
<dbReference type="PROSITE" id="PS51843">
    <property type="entry name" value="NR_LBD"/>
    <property type="match status" value="1"/>
</dbReference>
<dbReference type="InterPro" id="IPR050274">
    <property type="entry name" value="Nuclear_hormone_rcpt_NR2"/>
</dbReference>
<dbReference type="Proteomes" id="UP001328107">
    <property type="component" value="Unassembled WGS sequence"/>
</dbReference>
<evidence type="ECO:0000256" key="1">
    <source>
        <dbReference type="ARBA" id="ARBA00023015"/>
    </source>
</evidence>
<sequence>MIYIPMEIRIRNRLPIGVLPSKKRGTKYWPHEDIGYSIEYIKALPLFHLFETRDKLLLVRHVVSMCSLLTSSFYSFERRRECTTYPDESIHRGGGGGFREAVLERETHLGIIRALNKINLDMNEYVILKGLLVCNPAIDGLSPSSQSIISRDQNILSQTLLSYLIAKRGTSEGPIAYVEMLSLLTRLLSFTKRQKVLLGEQHLLALSLGILRPVKEVLIDQIYQ</sequence>
<dbReference type="AlphaFoldDB" id="A0AAN5CMX9"/>
<dbReference type="InterPro" id="IPR000536">
    <property type="entry name" value="Nucl_hrmn_rcpt_lig-bd"/>
</dbReference>
<dbReference type="Pfam" id="PF00104">
    <property type="entry name" value="Hormone_recep"/>
    <property type="match status" value="1"/>
</dbReference>
<accession>A0AAN5CMX9</accession>
<dbReference type="Gene3D" id="1.10.565.10">
    <property type="entry name" value="Retinoid X Receptor"/>
    <property type="match status" value="1"/>
</dbReference>